<name>A0A6C1B772_9RHOO</name>
<dbReference type="Proteomes" id="UP000501991">
    <property type="component" value="Chromosome"/>
</dbReference>
<dbReference type="KEGG" id="azq:G3580_19545"/>
<dbReference type="AlphaFoldDB" id="A0A6C1B772"/>
<reference evidence="3 4" key="1">
    <citation type="submission" date="2020-02" db="EMBL/GenBank/DDBJ databases">
        <title>Nitrogenibacter mangrovi gen. nov., sp. nov. isolated from mangrove sediment, a denitrifying betaproteobacterium.</title>
        <authorList>
            <person name="Liao H."/>
            <person name="Tian Y."/>
        </authorList>
    </citation>
    <scope>NUCLEOTIDE SEQUENCE [LARGE SCALE GENOMIC DNA]</scope>
    <source>
        <strain evidence="3 4">M9-3-2</strain>
    </source>
</reference>
<dbReference type="Pfam" id="PF07589">
    <property type="entry name" value="PEP-CTERM"/>
    <property type="match status" value="1"/>
</dbReference>
<dbReference type="InterPro" id="IPR013424">
    <property type="entry name" value="Ice-binding_C"/>
</dbReference>
<evidence type="ECO:0000259" key="2">
    <source>
        <dbReference type="Pfam" id="PF07589"/>
    </source>
</evidence>
<accession>A0A6C1B772</accession>
<organism evidence="3 4">
    <name type="scientific">Nitrogeniibacter mangrovi</name>
    <dbReference type="NCBI Taxonomy" id="2016596"/>
    <lineage>
        <taxon>Bacteria</taxon>
        <taxon>Pseudomonadati</taxon>
        <taxon>Pseudomonadota</taxon>
        <taxon>Betaproteobacteria</taxon>
        <taxon>Rhodocyclales</taxon>
        <taxon>Zoogloeaceae</taxon>
        <taxon>Nitrogeniibacter</taxon>
    </lineage>
</organism>
<dbReference type="RefSeq" id="WP_173768402.1">
    <property type="nucleotide sequence ID" value="NZ_CP048836.1"/>
</dbReference>
<evidence type="ECO:0000313" key="4">
    <source>
        <dbReference type="Proteomes" id="UP000501991"/>
    </source>
</evidence>
<keyword evidence="1" id="KW-0732">Signal</keyword>
<protein>
    <submittedName>
        <fullName evidence="3">PEP-CTERM sorting domain-containing protein</fullName>
    </submittedName>
</protein>
<feature type="domain" description="Ice-binding protein C-terminal" evidence="2">
    <location>
        <begin position="255"/>
        <end position="277"/>
    </location>
</feature>
<keyword evidence="4" id="KW-1185">Reference proteome</keyword>
<feature type="chain" id="PRO_5025594645" evidence="1">
    <location>
        <begin position="27"/>
        <end position="280"/>
    </location>
</feature>
<feature type="signal peptide" evidence="1">
    <location>
        <begin position="1"/>
        <end position="26"/>
    </location>
</feature>
<evidence type="ECO:0000313" key="3">
    <source>
        <dbReference type="EMBL" id="QID19616.1"/>
    </source>
</evidence>
<sequence>MSVLNRLSRPLMAASLVLGVAASAHAMDSWYFNPAGTGFANATEFSGFNVGGYGFIDQSVSIQHLGFDFEEHGAYQIMMPSSGASPTAGFDITATYAVEGYVGLLGSGFTGGAISLYADPSFDFGSANGIFGADNGTLIAQFDVVGGAIDPLAGQASVAAQLVGASLASGYFFDAAGNDLAGVTGLGLTLGVQNQVIDPTGTRIVAELACEYGGFNGPGCNGAPYRPAFMDLAYSTVQDVGVATLTYNGGVPVVAVPEPASAVMMLTGLLGLFAWRRFRS</sequence>
<gene>
    <name evidence="3" type="ORF">G3580_19545</name>
</gene>
<dbReference type="EMBL" id="CP048836">
    <property type="protein sequence ID" value="QID19616.1"/>
    <property type="molecule type" value="Genomic_DNA"/>
</dbReference>
<dbReference type="NCBIfam" id="TIGR02595">
    <property type="entry name" value="PEP_CTERM"/>
    <property type="match status" value="1"/>
</dbReference>
<proteinExistence type="predicted"/>
<evidence type="ECO:0000256" key="1">
    <source>
        <dbReference type="SAM" id="SignalP"/>
    </source>
</evidence>